<dbReference type="EMBL" id="GGEC01076663">
    <property type="protein sequence ID" value="MBX57147.1"/>
    <property type="molecule type" value="Transcribed_RNA"/>
</dbReference>
<evidence type="ECO:0000256" key="1">
    <source>
        <dbReference type="SAM" id="MobiDB-lite"/>
    </source>
</evidence>
<feature type="compositionally biased region" description="Basic residues" evidence="1">
    <location>
        <begin position="1"/>
        <end position="18"/>
    </location>
</feature>
<accession>A0A2P2PQY0</accession>
<protein>
    <submittedName>
        <fullName evidence="2">Uncharacterized protein</fullName>
    </submittedName>
</protein>
<name>A0A2P2PQY0_RHIMU</name>
<sequence length="24" mass="2999">MQSHNRNRRKTISKRRKATACIWR</sequence>
<feature type="region of interest" description="Disordered" evidence="1">
    <location>
        <begin position="1"/>
        <end position="24"/>
    </location>
</feature>
<evidence type="ECO:0000313" key="2">
    <source>
        <dbReference type="EMBL" id="MBX57147.1"/>
    </source>
</evidence>
<dbReference type="AlphaFoldDB" id="A0A2P2PQY0"/>
<organism evidence="2">
    <name type="scientific">Rhizophora mucronata</name>
    <name type="common">Asiatic mangrove</name>
    <dbReference type="NCBI Taxonomy" id="61149"/>
    <lineage>
        <taxon>Eukaryota</taxon>
        <taxon>Viridiplantae</taxon>
        <taxon>Streptophyta</taxon>
        <taxon>Embryophyta</taxon>
        <taxon>Tracheophyta</taxon>
        <taxon>Spermatophyta</taxon>
        <taxon>Magnoliopsida</taxon>
        <taxon>eudicotyledons</taxon>
        <taxon>Gunneridae</taxon>
        <taxon>Pentapetalae</taxon>
        <taxon>rosids</taxon>
        <taxon>fabids</taxon>
        <taxon>Malpighiales</taxon>
        <taxon>Rhizophoraceae</taxon>
        <taxon>Rhizophora</taxon>
    </lineage>
</organism>
<proteinExistence type="predicted"/>
<reference evidence="2" key="1">
    <citation type="submission" date="2018-02" db="EMBL/GenBank/DDBJ databases">
        <title>Rhizophora mucronata_Transcriptome.</title>
        <authorList>
            <person name="Meera S.P."/>
            <person name="Sreeshan A."/>
            <person name="Augustine A."/>
        </authorList>
    </citation>
    <scope>NUCLEOTIDE SEQUENCE</scope>
    <source>
        <tissue evidence="2">Leaf</tissue>
    </source>
</reference>